<accession>A0A418NNL3</accession>
<feature type="signal peptide" evidence="1">
    <location>
        <begin position="1"/>
        <end position="26"/>
    </location>
</feature>
<sequence length="619" mass="68438">MTIPPIRNTALGLALAALALPGCATAQVPPASAQAERADFREREPSEEIVYFVLPDRFENGDTSNDTGGFDGGRLDHGFDPTARGFFQGGDLAGLTARLDYLQNLGITAIWFAPIFQNKPVQGPEGNESAGYHGYWVTDFTRPDSHFGTREEFAAFVDAAHARGMKVYMDIITNHTADVIQYADGGATDYAYRSLGDYPYSTRGGPDGAPINPGFMGHEDSSEENFARLVDPNYAYTVEVPEAERDVKVPAWLNDPIYYHNRGSTTFTGEDSRMGDFAGLDDLFTEHPRVREGMTQIFESWITDFGIDGFRVDTARHVDPGFWHQFVPAMEARSEAEGIPNFHIFGEVYKDVPDSGYIAQYTRRDGFPAVLDFAFQAAMRELLGREQGTVVLSEMFDGDVLYEGGEEAALAMPTFLGNHDMGRFSTLIRADQPGISQDELLQRVMLGHAMMLSLRGSPVIYYGDEQGFVGDGHDQQARESMFPSQTAEYNDNDLIGTDATTADSNFDEDHPLFRLIAQFSAIRRGHDAFTRGRQQVRHYEQEPGFFAVSRFDPDDGTEYLAVFNTADEERSANVWLNYEARAFETLVGTCPAAVSAPGSAAFTLPAFGWALCRVSEVAQ</sequence>
<feature type="domain" description="Glycosyl hydrolase family 13 catalytic" evidence="2">
    <location>
        <begin position="52"/>
        <end position="523"/>
    </location>
</feature>
<dbReference type="InterPro" id="IPR017853">
    <property type="entry name" value="GH"/>
</dbReference>
<dbReference type="Gene3D" id="3.20.20.80">
    <property type="entry name" value="Glycosidases"/>
    <property type="match status" value="2"/>
</dbReference>
<evidence type="ECO:0000259" key="2">
    <source>
        <dbReference type="SMART" id="SM00642"/>
    </source>
</evidence>
<dbReference type="Proteomes" id="UP000286576">
    <property type="component" value="Unassembled WGS sequence"/>
</dbReference>
<dbReference type="RefSeq" id="WP_119587931.1">
    <property type="nucleotide sequence ID" value="NZ_CAWODQ010000029.1"/>
</dbReference>
<keyword evidence="1" id="KW-0732">Signal</keyword>
<keyword evidence="4" id="KW-1185">Reference proteome</keyword>
<dbReference type="EMBL" id="QXFL01000009">
    <property type="protein sequence ID" value="RIV83621.1"/>
    <property type="molecule type" value="Genomic_DNA"/>
</dbReference>
<evidence type="ECO:0000313" key="4">
    <source>
        <dbReference type="Proteomes" id="UP000286576"/>
    </source>
</evidence>
<dbReference type="PANTHER" id="PTHR10357:SF209">
    <property type="entry name" value="PERIPLASMIC ALPHA-AMYLASE"/>
    <property type="match status" value="1"/>
</dbReference>
<protein>
    <submittedName>
        <fullName evidence="3">Alpha-amylase</fullName>
    </submittedName>
</protein>
<evidence type="ECO:0000313" key="3">
    <source>
        <dbReference type="EMBL" id="RIV83621.1"/>
    </source>
</evidence>
<dbReference type="OrthoDB" id="9805159at2"/>
<comment type="caution">
    <text evidence="3">The sequence shown here is derived from an EMBL/GenBank/DDBJ whole genome shotgun (WGS) entry which is preliminary data.</text>
</comment>
<dbReference type="AlphaFoldDB" id="A0A418NNL3"/>
<dbReference type="GO" id="GO:0005975">
    <property type="term" value="P:carbohydrate metabolic process"/>
    <property type="evidence" value="ECO:0007669"/>
    <property type="project" value="InterPro"/>
</dbReference>
<dbReference type="CDD" id="cd11339">
    <property type="entry name" value="AmyAc_bac_CMD_like_2"/>
    <property type="match status" value="1"/>
</dbReference>
<dbReference type="SMART" id="SM00642">
    <property type="entry name" value="Aamy"/>
    <property type="match status" value="1"/>
</dbReference>
<reference evidence="3 4" key="1">
    <citation type="submission" date="2018-08" db="EMBL/GenBank/DDBJ databases">
        <title>Erythrobacter zhengii sp.nov., a bacterium isolated from deep-sea sediment.</title>
        <authorList>
            <person name="Fang C."/>
            <person name="Wu Y.-H."/>
            <person name="Sun C."/>
            <person name="Wang H."/>
            <person name="Cheng H."/>
            <person name="Meng F.-X."/>
            <person name="Wang C.-S."/>
            <person name="Xu X.-W."/>
        </authorList>
    </citation>
    <scope>NUCLEOTIDE SEQUENCE [LARGE SCALE GENOMIC DNA]</scope>
    <source>
        <strain evidence="3 4">V18</strain>
    </source>
</reference>
<evidence type="ECO:0000256" key="1">
    <source>
        <dbReference type="SAM" id="SignalP"/>
    </source>
</evidence>
<organism evidence="3 4">
    <name type="scientific">Aurantiacibacter zhengii</name>
    <dbReference type="NCBI Taxonomy" id="2307003"/>
    <lineage>
        <taxon>Bacteria</taxon>
        <taxon>Pseudomonadati</taxon>
        <taxon>Pseudomonadota</taxon>
        <taxon>Alphaproteobacteria</taxon>
        <taxon>Sphingomonadales</taxon>
        <taxon>Erythrobacteraceae</taxon>
        <taxon>Aurantiacibacter</taxon>
    </lineage>
</organism>
<feature type="chain" id="PRO_5019083770" evidence="1">
    <location>
        <begin position="27"/>
        <end position="619"/>
    </location>
</feature>
<dbReference type="InterPro" id="IPR006047">
    <property type="entry name" value="GH13_cat_dom"/>
</dbReference>
<dbReference type="SUPFAM" id="SSF51445">
    <property type="entry name" value="(Trans)glycosidases"/>
    <property type="match status" value="1"/>
</dbReference>
<name>A0A418NNL3_9SPHN</name>
<dbReference type="Pfam" id="PF00128">
    <property type="entry name" value="Alpha-amylase"/>
    <property type="match status" value="1"/>
</dbReference>
<dbReference type="PANTHER" id="PTHR10357">
    <property type="entry name" value="ALPHA-AMYLASE FAMILY MEMBER"/>
    <property type="match status" value="1"/>
</dbReference>
<proteinExistence type="predicted"/>
<gene>
    <name evidence="3" type="ORF">D2V07_16080</name>
</gene>